<name>A0ABU8HFJ7_9BACI</name>
<dbReference type="Pfam" id="PF03009">
    <property type="entry name" value="GDPD"/>
    <property type="match status" value="1"/>
</dbReference>
<evidence type="ECO:0000313" key="3">
    <source>
        <dbReference type="Proteomes" id="UP001312865"/>
    </source>
</evidence>
<dbReference type="PANTHER" id="PTHR46211:SF1">
    <property type="entry name" value="GLYCEROPHOSPHODIESTER PHOSPHODIESTERASE, CYTOPLASMIC"/>
    <property type="match status" value="1"/>
</dbReference>
<keyword evidence="3" id="KW-1185">Reference proteome</keyword>
<reference evidence="2 3" key="1">
    <citation type="journal article" date="2018" name="J. Microbiol.">
        <title>Bacillus spongiae sp. nov., isolated from sponge of Jeju Island.</title>
        <authorList>
            <person name="Lee G.E."/>
            <person name="Im W.T."/>
            <person name="Park J.S."/>
        </authorList>
    </citation>
    <scope>NUCLEOTIDE SEQUENCE [LARGE SCALE GENOMIC DNA]</scope>
    <source>
        <strain evidence="2 3">135PIL107-10</strain>
    </source>
</reference>
<dbReference type="InterPro" id="IPR030395">
    <property type="entry name" value="GP_PDE_dom"/>
</dbReference>
<sequence>MKILTKIFAHRGASGEYPENSMLAFQAAEEAGADGIELDVQLSKDGEVVIIHDETLNRTTNGSGWVKDHTFQQLSRLNANAKYRRMKAPLPSLQELLEWLTSNSLICNIELKNGVILYPQLEEKVIELVQRYSLQDRIIISSFNHYSIVKCYSLAPSIEIAPLYNMRLYMPWVYAKSIRAKGIHPKLRAAPPEIIKAAMEEGIEVRPYTVNKERDMRKLIKLNCSAFFTDYPKRAKVLVEEMKKA</sequence>
<gene>
    <name evidence="2" type="ORF">WAK64_13930</name>
</gene>
<protein>
    <submittedName>
        <fullName evidence="2">Glycerophosphodiester phosphodiesterase</fullName>
    </submittedName>
</protein>
<proteinExistence type="predicted"/>
<dbReference type="SUPFAM" id="SSF51695">
    <property type="entry name" value="PLC-like phosphodiesterases"/>
    <property type="match status" value="1"/>
</dbReference>
<comment type="caution">
    <text evidence="2">The sequence shown here is derived from an EMBL/GenBank/DDBJ whole genome shotgun (WGS) entry which is preliminary data.</text>
</comment>
<dbReference type="CDD" id="cd08563">
    <property type="entry name" value="GDPD_TtGDE_like"/>
    <property type="match status" value="1"/>
</dbReference>
<dbReference type="PANTHER" id="PTHR46211">
    <property type="entry name" value="GLYCEROPHOSPHORYL DIESTER PHOSPHODIESTERASE"/>
    <property type="match status" value="1"/>
</dbReference>
<feature type="domain" description="GP-PDE" evidence="1">
    <location>
        <begin position="5"/>
        <end position="239"/>
    </location>
</feature>
<evidence type="ECO:0000259" key="1">
    <source>
        <dbReference type="PROSITE" id="PS51704"/>
    </source>
</evidence>
<evidence type="ECO:0000313" key="2">
    <source>
        <dbReference type="EMBL" id="MEI5908154.1"/>
    </source>
</evidence>
<dbReference type="Gene3D" id="3.20.20.190">
    <property type="entry name" value="Phosphatidylinositol (PI) phosphodiesterase"/>
    <property type="match status" value="1"/>
</dbReference>
<accession>A0ABU8HFJ7</accession>
<organism evidence="2 3">
    <name type="scientific">Bacillus spongiae</name>
    <dbReference type="NCBI Taxonomy" id="2683610"/>
    <lineage>
        <taxon>Bacteria</taxon>
        <taxon>Bacillati</taxon>
        <taxon>Bacillota</taxon>
        <taxon>Bacilli</taxon>
        <taxon>Bacillales</taxon>
        <taxon>Bacillaceae</taxon>
        <taxon>Bacillus</taxon>
    </lineage>
</organism>
<dbReference type="EMBL" id="JBBAXC010000011">
    <property type="protein sequence ID" value="MEI5908154.1"/>
    <property type="molecule type" value="Genomic_DNA"/>
</dbReference>
<dbReference type="InterPro" id="IPR017946">
    <property type="entry name" value="PLC-like_Pdiesterase_TIM-brl"/>
</dbReference>
<dbReference type="Proteomes" id="UP001312865">
    <property type="component" value="Unassembled WGS sequence"/>
</dbReference>
<dbReference type="PROSITE" id="PS51704">
    <property type="entry name" value="GP_PDE"/>
    <property type="match status" value="1"/>
</dbReference>